<keyword evidence="1" id="KW-1133">Transmembrane helix</keyword>
<proteinExistence type="predicted"/>
<dbReference type="PROSITE" id="PS51257">
    <property type="entry name" value="PROKAR_LIPOPROTEIN"/>
    <property type="match status" value="1"/>
</dbReference>
<dbReference type="KEGG" id="gms:SOIL9_29550"/>
<keyword evidence="3" id="KW-1185">Reference proteome</keyword>
<dbReference type="RefSeq" id="WP_162669253.1">
    <property type="nucleotide sequence ID" value="NZ_LR593886.1"/>
</dbReference>
<protein>
    <submittedName>
        <fullName evidence="2">Uncharacterized protein</fullName>
    </submittedName>
</protein>
<keyword evidence="1" id="KW-0812">Transmembrane</keyword>
<dbReference type="EMBL" id="LR593886">
    <property type="protein sequence ID" value="VTR94759.1"/>
    <property type="molecule type" value="Genomic_DNA"/>
</dbReference>
<evidence type="ECO:0000256" key="1">
    <source>
        <dbReference type="SAM" id="Phobius"/>
    </source>
</evidence>
<reference evidence="2 3" key="1">
    <citation type="submission" date="2019-05" db="EMBL/GenBank/DDBJ databases">
        <authorList>
            <consortium name="Science for Life Laboratories"/>
        </authorList>
    </citation>
    <scope>NUCLEOTIDE SEQUENCE [LARGE SCALE GENOMIC DNA]</scope>
    <source>
        <strain evidence="2">Soil9</strain>
    </source>
</reference>
<keyword evidence="1" id="KW-0472">Membrane</keyword>
<name>A0A6P2D0V2_9BACT</name>
<organism evidence="2 3">
    <name type="scientific">Gemmata massiliana</name>
    <dbReference type="NCBI Taxonomy" id="1210884"/>
    <lineage>
        <taxon>Bacteria</taxon>
        <taxon>Pseudomonadati</taxon>
        <taxon>Planctomycetota</taxon>
        <taxon>Planctomycetia</taxon>
        <taxon>Gemmatales</taxon>
        <taxon>Gemmataceae</taxon>
        <taxon>Gemmata</taxon>
    </lineage>
</organism>
<evidence type="ECO:0000313" key="3">
    <source>
        <dbReference type="Proteomes" id="UP000464178"/>
    </source>
</evidence>
<evidence type="ECO:0000313" key="2">
    <source>
        <dbReference type="EMBL" id="VTR94759.1"/>
    </source>
</evidence>
<dbReference type="Proteomes" id="UP000464178">
    <property type="component" value="Chromosome"/>
</dbReference>
<dbReference type="AlphaFoldDB" id="A0A6P2D0V2"/>
<gene>
    <name evidence="2" type="ORF">SOIL9_29550</name>
</gene>
<sequence length="101" mass="10653">MTIRVALATITISTALFACIGGGLGWAVGAYHPGYYRAMFRTGQEPWFDPVSIGVGQGVGQGVAGGATVGLIVVALFVWRDVRMRRLAIEAGEPDPATTTW</sequence>
<accession>A0A6P2D0V2</accession>
<feature type="transmembrane region" description="Helical" evidence="1">
    <location>
        <begin position="51"/>
        <end position="79"/>
    </location>
</feature>